<gene>
    <name evidence="1" type="ORF">PHYSODRAFT_463939</name>
</gene>
<dbReference type="InParanoid" id="G5A6G1"/>
<dbReference type="EMBL" id="JH159160">
    <property type="protein sequence ID" value="EGZ08916.1"/>
    <property type="molecule type" value="Genomic_DNA"/>
</dbReference>
<accession>G5A6G1</accession>
<organism evidence="1 2">
    <name type="scientific">Phytophthora sojae (strain P6497)</name>
    <name type="common">Soybean stem and root rot agent</name>
    <name type="synonym">Phytophthora megasperma f. sp. glycines</name>
    <dbReference type="NCBI Taxonomy" id="1094619"/>
    <lineage>
        <taxon>Eukaryota</taxon>
        <taxon>Sar</taxon>
        <taxon>Stramenopiles</taxon>
        <taxon>Oomycota</taxon>
        <taxon>Peronosporomycetes</taxon>
        <taxon>Peronosporales</taxon>
        <taxon>Peronosporaceae</taxon>
        <taxon>Phytophthora</taxon>
    </lineage>
</organism>
<evidence type="ECO:0000313" key="2">
    <source>
        <dbReference type="Proteomes" id="UP000002640"/>
    </source>
</evidence>
<keyword evidence="2" id="KW-1185">Reference proteome</keyword>
<proteinExistence type="predicted"/>
<dbReference type="OMA" id="HADEAMN"/>
<feature type="non-terminal residue" evidence="1">
    <location>
        <position position="1"/>
    </location>
</feature>
<name>G5A6G1_PHYSP</name>
<reference evidence="1 2" key="1">
    <citation type="journal article" date="2006" name="Science">
        <title>Phytophthora genome sequences uncover evolutionary origins and mechanisms of pathogenesis.</title>
        <authorList>
            <person name="Tyler B.M."/>
            <person name="Tripathy S."/>
            <person name="Zhang X."/>
            <person name="Dehal P."/>
            <person name="Jiang R.H."/>
            <person name="Aerts A."/>
            <person name="Arredondo F.D."/>
            <person name="Baxter L."/>
            <person name="Bensasson D."/>
            <person name="Beynon J.L."/>
            <person name="Chapman J."/>
            <person name="Damasceno C.M."/>
            <person name="Dorrance A.E."/>
            <person name="Dou D."/>
            <person name="Dickerman A.W."/>
            <person name="Dubchak I.L."/>
            <person name="Garbelotto M."/>
            <person name="Gijzen M."/>
            <person name="Gordon S.G."/>
            <person name="Govers F."/>
            <person name="Grunwald N.J."/>
            <person name="Huang W."/>
            <person name="Ivors K.L."/>
            <person name="Jones R.W."/>
            <person name="Kamoun S."/>
            <person name="Krampis K."/>
            <person name="Lamour K.H."/>
            <person name="Lee M.K."/>
            <person name="McDonald W.H."/>
            <person name="Medina M."/>
            <person name="Meijer H.J."/>
            <person name="Nordberg E.K."/>
            <person name="Maclean D.J."/>
            <person name="Ospina-Giraldo M.D."/>
            <person name="Morris P.F."/>
            <person name="Phuntumart V."/>
            <person name="Putnam N.H."/>
            <person name="Rash S."/>
            <person name="Rose J.K."/>
            <person name="Sakihama Y."/>
            <person name="Salamov A.A."/>
            <person name="Savidor A."/>
            <person name="Scheuring C.F."/>
            <person name="Smith B.M."/>
            <person name="Sobral B.W."/>
            <person name="Terry A."/>
            <person name="Torto-Alalibo T.A."/>
            <person name="Win J."/>
            <person name="Xu Z."/>
            <person name="Zhang H."/>
            <person name="Grigoriev I.V."/>
            <person name="Rokhsar D.S."/>
            <person name="Boore J.L."/>
        </authorList>
    </citation>
    <scope>NUCLEOTIDE SEQUENCE [LARGE SCALE GENOMIC DNA]</scope>
    <source>
        <strain evidence="1 2">P6497</strain>
    </source>
</reference>
<dbReference type="GeneID" id="20653358"/>
<protein>
    <submittedName>
        <fullName evidence="1">Uncharacterized protein</fullName>
    </submittedName>
</protein>
<sequence>KKSKSKRPSLGLNRWVPKLLNPVEKHRDKDHRKKKKHLLALPQGPPVLFTVSKAPYIELLARILSFLDPLEPARVTAYVNKATAAGVKAFYELYCPPPRPRRYLVHRLLENRQSDFPAKVMELLPIHDRVWASASCFSFYEACNALPLEFENAQGVKKFLVAYEFPRTSRIHNRFGKTPALVFNEADAVDVVKVIQLLERGSDGEDDDPDDDSDCFAAVKQISLYKVTGLSADRGKSFEQLLQTLFMDHVSSHLSLEDLQFKHLARLWRDACFPALRRLSLANNAFSSRYVRDWSWSFENERFLKLEAIDVSS</sequence>
<feature type="non-terminal residue" evidence="1">
    <location>
        <position position="313"/>
    </location>
</feature>
<dbReference type="AlphaFoldDB" id="G5A6G1"/>
<evidence type="ECO:0000313" key="1">
    <source>
        <dbReference type="EMBL" id="EGZ08916.1"/>
    </source>
</evidence>
<dbReference type="Proteomes" id="UP000002640">
    <property type="component" value="Unassembled WGS sequence"/>
</dbReference>
<dbReference type="KEGG" id="psoj:PHYSODRAFT_463939"/>
<dbReference type="RefSeq" id="XP_009535549.1">
    <property type="nucleotide sequence ID" value="XM_009537254.1"/>
</dbReference>